<comment type="caution">
    <text evidence="1">The sequence shown here is derived from an EMBL/GenBank/DDBJ whole genome shotgun (WGS) entry which is preliminary data.</text>
</comment>
<evidence type="ECO:0008006" key="3">
    <source>
        <dbReference type="Google" id="ProtNLM"/>
    </source>
</evidence>
<protein>
    <recommendedName>
        <fullName evidence="3">Redoxin domain-containing protein</fullName>
    </recommendedName>
</protein>
<reference evidence="1 2" key="1">
    <citation type="submission" date="2023-08" db="EMBL/GenBank/DDBJ databases">
        <authorList>
            <person name="Park J.-S."/>
        </authorList>
    </citation>
    <scope>NUCLEOTIDE SEQUENCE [LARGE SCALE GENOMIC DNA]</scope>
    <source>
        <strain evidence="1 2">2205SS18-9</strain>
    </source>
</reference>
<dbReference type="SUPFAM" id="SSF52833">
    <property type="entry name" value="Thioredoxin-like"/>
    <property type="match status" value="1"/>
</dbReference>
<evidence type="ECO:0000313" key="2">
    <source>
        <dbReference type="Proteomes" id="UP001231941"/>
    </source>
</evidence>
<evidence type="ECO:0000313" key="1">
    <source>
        <dbReference type="EMBL" id="MDP5275824.1"/>
    </source>
</evidence>
<name>A0ABT9J2I3_9BACL</name>
<organism evidence="1 2">
    <name type="scientific">Chengkuizengella axinellae</name>
    <dbReference type="NCBI Taxonomy" id="3064388"/>
    <lineage>
        <taxon>Bacteria</taxon>
        <taxon>Bacillati</taxon>
        <taxon>Bacillota</taxon>
        <taxon>Bacilli</taxon>
        <taxon>Bacillales</taxon>
        <taxon>Paenibacillaceae</taxon>
        <taxon>Chengkuizengella</taxon>
    </lineage>
</organism>
<proteinExistence type="predicted"/>
<dbReference type="EMBL" id="JAVAMP010000010">
    <property type="protein sequence ID" value="MDP5275824.1"/>
    <property type="molecule type" value="Genomic_DNA"/>
</dbReference>
<sequence length="42" mass="4603">MTLPVPGTFIINTDGQIKKASVVPDYTKRMEPSDAINVLKTL</sequence>
<keyword evidence="2" id="KW-1185">Reference proteome</keyword>
<dbReference type="RefSeq" id="WP_305993135.1">
    <property type="nucleotide sequence ID" value="NZ_JAVAMP010000010.1"/>
</dbReference>
<dbReference type="InterPro" id="IPR036249">
    <property type="entry name" value="Thioredoxin-like_sf"/>
</dbReference>
<dbReference type="Gene3D" id="3.40.30.10">
    <property type="entry name" value="Glutaredoxin"/>
    <property type="match status" value="1"/>
</dbReference>
<accession>A0ABT9J2I3</accession>
<gene>
    <name evidence="1" type="ORF">Q5Y73_17120</name>
</gene>
<dbReference type="Proteomes" id="UP001231941">
    <property type="component" value="Unassembled WGS sequence"/>
</dbReference>